<reference evidence="7" key="1">
    <citation type="submission" date="2021-02" db="EMBL/GenBank/DDBJ databases">
        <authorList>
            <person name="Nowell W R."/>
        </authorList>
    </citation>
    <scope>NUCLEOTIDE SEQUENCE</scope>
</reference>
<keyword evidence="2" id="KW-0812">Transmembrane</keyword>
<evidence type="ECO:0000313" key="8">
    <source>
        <dbReference type="Proteomes" id="UP000676336"/>
    </source>
</evidence>
<dbReference type="PROSITE" id="PS50053">
    <property type="entry name" value="UBIQUITIN_2"/>
    <property type="match status" value="1"/>
</dbReference>
<dbReference type="InterPro" id="IPR000626">
    <property type="entry name" value="Ubiquitin-like_dom"/>
</dbReference>
<evidence type="ECO:0000259" key="6">
    <source>
        <dbReference type="PROSITE" id="PS50053"/>
    </source>
</evidence>
<keyword evidence="5" id="KW-0834">Unfolded protein response</keyword>
<evidence type="ECO:0000256" key="5">
    <source>
        <dbReference type="ARBA" id="ARBA00023230"/>
    </source>
</evidence>
<name>A0A8S3HPB0_9BILA</name>
<dbReference type="PANTHER" id="PTHR12943:SF27">
    <property type="entry name" value="HOMOCYSTEINE-INDUCED ENDOPLASMIC RETICULUM PROTEIN, ISOFORM A"/>
    <property type="match status" value="1"/>
</dbReference>
<protein>
    <recommendedName>
        <fullName evidence="6">Ubiquitin-like domain-containing protein</fullName>
    </recommendedName>
</protein>
<gene>
    <name evidence="7" type="ORF">SMN809_LOCUS70138</name>
</gene>
<organism evidence="7 8">
    <name type="scientific">Rotaria magnacalcarata</name>
    <dbReference type="NCBI Taxonomy" id="392030"/>
    <lineage>
        <taxon>Eukaryota</taxon>
        <taxon>Metazoa</taxon>
        <taxon>Spiralia</taxon>
        <taxon>Gnathifera</taxon>
        <taxon>Rotifera</taxon>
        <taxon>Eurotatoria</taxon>
        <taxon>Bdelloidea</taxon>
        <taxon>Philodinida</taxon>
        <taxon>Philodinidae</taxon>
        <taxon>Rotaria</taxon>
    </lineage>
</organism>
<evidence type="ECO:0000256" key="3">
    <source>
        <dbReference type="ARBA" id="ARBA00022989"/>
    </source>
</evidence>
<dbReference type="AlphaFoldDB" id="A0A8S3HPB0"/>
<feature type="domain" description="Ubiquitin-like" evidence="6">
    <location>
        <begin position="8"/>
        <end position="81"/>
    </location>
</feature>
<dbReference type="InterPro" id="IPR029071">
    <property type="entry name" value="Ubiquitin-like_domsf"/>
</dbReference>
<dbReference type="FunFam" id="3.10.20.90:FF:000046">
    <property type="entry name" value="Homocysteine-responsive endoplasmic reticulum-resident ubiquitin-like domain member 2 protein"/>
    <property type="match status" value="1"/>
</dbReference>
<comment type="subcellular location">
    <subcellularLocation>
        <location evidence="1">Membrane</location>
    </subcellularLocation>
</comment>
<dbReference type="PANTHER" id="PTHR12943">
    <property type="entry name" value="HOMOCYSTEINE-RESPONSIVE ENDOPLASMIC RETICULUM-RESIDENT UNIQUITIN-LIKE DOMAIN HERPUD PROTEIN FAMILY MEMBER"/>
    <property type="match status" value="1"/>
</dbReference>
<dbReference type="GO" id="GO:0016020">
    <property type="term" value="C:membrane"/>
    <property type="evidence" value="ECO:0007669"/>
    <property type="project" value="UniProtKB-SubCell"/>
</dbReference>
<dbReference type="SUPFAM" id="SSF54236">
    <property type="entry name" value="Ubiquitin-like"/>
    <property type="match status" value="1"/>
</dbReference>
<dbReference type="Gene3D" id="3.10.20.90">
    <property type="entry name" value="Phosphatidylinositol 3-kinase Catalytic Subunit, Chain A, domain 1"/>
    <property type="match status" value="1"/>
</dbReference>
<evidence type="ECO:0000256" key="1">
    <source>
        <dbReference type="ARBA" id="ARBA00004370"/>
    </source>
</evidence>
<dbReference type="Pfam" id="PF00240">
    <property type="entry name" value="ubiquitin"/>
    <property type="match status" value="1"/>
</dbReference>
<keyword evidence="3" id="KW-1133">Transmembrane helix</keyword>
<proteinExistence type="predicted"/>
<comment type="caution">
    <text evidence="7">The sequence shown here is derived from an EMBL/GenBank/DDBJ whole genome shotgun (WGS) entry which is preliminary data.</text>
</comment>
<sequence>MASANESIKLIIRTTNNKYADFLLELPPLITVYDLKQKITLNHPTRPVPRDQRLIFSGKLLDDSSLLNQVFVKVNPPVDFN</sequence>
<evidence type="ECO:0000313" key="7">
    <source>
        <dbReference type="EMBL" id="CAF5184808.1"/>
    </source>
</evidence>
<dbReference type="GO" id="GO:0030968">
    <property type="term" value="P:endoplasmic reticulum unfolded protein response"/>
    <property type="evidence" value="ECO:0007669"/>
    <property type="project" value="TreeGrafter"/>
</dbReference>
<evidence type="ECO:0000256" key="2">
    <source>
        <dbReference type="ARBA" id="ARBA00022692"/>
    </source>
</evidence>
<dbReference type="EMBL" id="CAJOBI010320869">
    <property type="protein sequence ID" value="CAF5184808.1"/>
    <property type="molecule type" value="Genomic_DNA"/>
</dbReference>
<dbReference type="InterPro" id="IPR039751">
    <property type="entry name" value="HERPUD1/2"/>
</dbReference>
<evidence type="ECO:0000256" key="4">
    <source>
        <dbReference type="ARBA" id="ARBA00023136"/>
    </source>
</evidence>
<keyword evidence="4" id="KW-0472">Membrane</keyword>
<accession>A0A8S3HPB0</accession>
<dbReference type="Proteomes" id="UP000676336">
    <property type="component" value="Unassembled WGS sequence"/>
</dbReference>